<proteinExistence type="predicted"/>
<protein>
    <submittedName>
        <fullName evidence="1">Uncharacterized protein</fullName>
    </submittedName>
</protein>
<keyword evidence="2" id="KW-1185">Reference proteome</keyword>
<organism evidence="1 2">
    <name type="scientific">Aspergillus keveii</name>
    <dbReference type="NCBI Taxonomy" id="714993"/>
    <lineage>
        <taxon>Eukaryota</taxon>
        <taxon>Fungi</taxon>
        <taxon>Dikarya</taxon>
        <taxon>Ascomycota</taxon>
        <taxon>Pezizomycotina</taxon>
        <taxon>Eurotiomycetes</taxon>
        <taxon>Eurotiomycetidae</taxon>
        <taxon>Eurotiales</taxon>
        <taxon>Aspergillaceae</taxon>
        <taxon>Aspergillus</taxon>
        <taxon>Aspergillus subgen. Nidulantes</taxon>
    </lineage>
</organism>
<evidence type="ECO:0000313" key="1">
    <source>
        <dbReference type="EMBL" id="KAL2794202.1"/>
    </source>
</evidence>
<gene>
    <name evidence="1" type="ORF">BJX66DRAFT_304260</name>
</gene>
<accession>A0ABR4G5E0</accession>
<sequence>MCTTDSTTRRILGFLVRFFLHEDFAETNGCGAHFGNCSCGKSIYCVDVLAAGLLVTGGVGAGGWIGDLVVGVWVD</sequence>
<name>A0ABR4G5E0_9EURO</name>
<reference evidence="1 2" key="1">
    <citation type="submission" date="2024-07" db="EMBL/GenBank/DDBJ databases">
        <title>Section-level genome sequencing and comparative genomics of Aspergillus sections Usti and Cavernicolus.</title>
        <authorList>
            <consortium name="Lawrence Berkeley National Laboratory"/>
            <person name="Nybo J.L."/>
            <person name="Vesth T.C."/>
            <person name="Theobald S."/>
            <person name="Frisvad J.C."/>
            <person name="Larsen T.O."/>
            <person name="Kjaerboelling I."/>
            <person name="Rothschild-Mancinelli K."/>
            <person name="Lyhne E.K."/>
            <person name="Kogle M.E."/>
            <person name="Barry K."/>
            <person name="Clum A."/>
            <person name="Na H."/>
            <person name="Ledsgaard L."/>
            <person name="Lin J."/>
            <person name="Lipzen A."/>
            <person name="Kuo A."/>
            <person name="Riley R."/>
            <person name="Mondo S."/>
            <person name="Labutti K."/>
            <person name="Haridas S."/>
            <person name="Pangalinan J."/>
            <person name="Salamov A.A."/>
            <person name="Simmons B.A."/>
            <person name="Magnuson J.K."/>
            <person name="Chen J."/>
            <person name="Drula E."/>
            <person name="Henrissat B."/>
            <person name="Wiebenga A."/>
            <person name="Lubbers R.J."/>
            <person name="Gomes A.C."/>
            <person name="Makela M.R."/>
            <person name="Stajich J."/>
            <person name="Grigoriev I.V."/>
            <person name="Mortensen U.H."/>
            <person name="De Vries R.P."/>
            <person name="Baker S.E."/>
            <person name="Andersen M.R."/>
        </authorList>
    </citation>
    <scope>NUCLEOTIDE SEQUENCE [LARGE SCALE GENOMIC DNA]</scope>
    <source>
        <strain evidence="1 2">CBS 209.92</strain>
    </source>
</reference>
<dbReference type="Proteomes" id="UP001610563">
    <property type="component" value="Unassembled WGS sequence"/>
</dbReference>
<dbReference type="EMBL" id="JBFTWV010000047">
    <property type="protein sequence ID" value="KAL2794202.1"/>
    <property type="molecule type" value="Genomic_DNA"/>
</dbReference>
<evidence type="ECO:0000313" key="2">
    <source>
        <dbReference type="Proteomes" id="UP001610563"/>
    </source>
</evidence>
<comment type="caution">
    <text evidence="1">The sequence shown here is derived from an EMBL/GenBank/DDBJ whole genome shotgun (WGS) entry which is preliminary data.</text>
</comment>